<dbReference type="PROSITE" id="PS50011">
    <property type="entry name" value="PROTEIN_KINASE_DOM"/>
    <property type="match status" value="1"/>
</dbReference>
<keyword evidence="2 9" id="KW-0812">Transmembrane</keyword>
<dbReference type="Gene3D" id="1.10.510.10">
    <property type="entry name" value="Transferase(Phosphotransferase) domain 1"/>
    <property type="match status" value="1"/>
</dbReference>
<organism evidence="11 12">
    <name type="scientific">Stichopus japonicus</name>
    <name type="common">Sea cucumber</name>
    <dbReference type="NCBI Taxonomy" id="307972"/>
    <lineage>
        <taxon>Eukaryota</taxon>
        <taxon>Metazoa</taxon>
        <taxon>Echinodermata</taxon>
        <taxon>Eleutherozoa</taxon>
        <taxon>Echinozoa</taxon>
        <taxon>Holothuroidea</taxon>
        <taxon>Aspidochirotacea</taxon>
        <taxon>Aspidochirotida</taxon>
        <taxon>Stichopodidae</taxon>
        <taxon>Apostichopus</taxon>
    </lineage>
</organism>
<evidence type="ECO:0000259" key="10">
    <source>
        <dbReference type="PROSITE" id="PS50011"/>
    </source>
</evidence>
<dbReference type="OrthoDB" id="4062651at2759"/>
<dbReference type="InterPro" id="IPR000719">
    <property type="entry name" value="Prot_kinase_dom"/>
</dbReference>
<evidence type="ECO:0000256" key="5">
    <source>
        <dbReference type="ARBA" id="ARBA00022840"/>
    </source>
</evidence>
<keyword evidence="6 9" id="KW-1133">Transmembrane helix</keyword>
<dbReference type="GO" id="GO:0043235">
    <property type="term" value="C:receptor complex"/>
    <property type="evidence" value="ECO:0007669"/>
    <property type="project" value="TreeGrafter"/>
</dbReference>
<comment type="caution">
    <text evidence="11">The sequence shown here is derived from an EMBL/GenBank/DDBJ whole genome shotgun (WGS) entry which is preliminary data.</text>
</comment>
<proteinExistence type="predicted"/>
<keyword evidence="12" id="KW-1185">Reference proteome</keyword>
<evidence type="ECO:0000313" key="11">
    <source>
        <dbReference type="EMBL" id="PIK60331.1"/>
    </source>
</evidence>
<evidence type="ECO:0000313" key="12">
    <source>
        <dbReference type="Proteomes" id="UP000230750"/>
    </source>
</evidence>
<evidence type="ECO:0000256" key="6">
    <source>
        <dbReference type="ARBA" id="ARBA00022989"/>
    </source>
</evidence>
<evidence type="ECO:0000256" key="4">
    <source>
        <dbReference type="ARBA" id="ARBA00022741"/>
    </source>
</evidence>
<evidence type="ECO:0000256" key="9">
    <source>
        <dbReference type="SAM" id="Phobius"/>
    </source>
</evidence>
<evidence type="ECO:0000256" key="1">
    <source>
        <dbReference type="ARBA" id="ARBA00004370"/>
    </source>
</evidence>
<dbReference type="PRINTS" id="PR00109">
    <property type="entry name" value="TYRKINASE"/>
</dbReference>
<dbReference type="PANTHER" id="PTHR24416:SF550">
    <property type="entry name" value="FIBROBLAST GROWTH FACTOR RECEPTOR HOMOLOG 1-RELATED"/>
    <property type="match status" value="1"/>
</dbReference>
<dbReference type="STRING" id="307972.A0A2G8LJB5"/>
<evidence type="ECO:0000256" key="8">
    <source>
        <dbReference type="ARBA" id="ARBA00023170"/>
    </source>
</evidence>
<dbReference type="PANTHER" id="PTHR24416">
    <property type="entry name" value="TYROSINE-PROTEIN KINASE RECEPTOR"/>
    <property type="match status" value="1"/>
</dbReference>
<sequence length="428" mass="49204">MGISTSEMVSMMEHIHVRKGVKELRHFKFMSKSMDMHLLQEHRNLSMNHFLYSFIVYTTSDTDKNGLYYVIVPILFTISTLTSLLMYCKVHRTRSTRMGIEDRMEQNTITFTANNKHEDVEVKYESPEDVVGEFYFYGDNTVLNRGDIILTSCISSTGRMKRWLASTKGNDRSLIVANTLRDNPTSEDWLQVKSLMEHLRHIPKHENVVGIVAADTVQIPYYIYTEYITNGTLRDVLCKAKHEDAYAKNIYLDGLSGYSQISDVQRIGSFLMGPLKAIFFLESIDCDHPAICSRKVLLTPNMVCKVYDFNLRSATKKMLSNIKFEDNIRLPWFAPETIFKKRYDRESDVWSFAVFIWEVFSQGASPFDGLDLIKFAAQPDALPVLSKPDLCSDSLYAIMTSCLKVNPLDRISLTTLKTRLFQLLENIA</sequence>
<dbReference type="InterPro" id="IPR011009">
    <property type="entry name" value="Kinase-like_dom_sf"/>
</dbReference>
<feature type="transmembrane region" description="Helical" evidence="9">
    <location>
        <begin position="67"/>
        <end position="88"/>
    </location>
</feature>
<protein>
    <recommendedName>
        <fullName evidence="10">Protein kinase domain-containing protein</fullName>
    </recommendedName>
</protein>
<evidence type="ECO:0000256" key="2">
    <source>
        <dbReference type="ARBA" id="ARBA00022692"/>
    </source>
</evidence>
<feature type="domain" description="Protein kinase" evidence="10">
    <location>
        <begin position="148"/>
        <end position="421"/>
    </location>
</feature>
<dbReference type="Proteomes" id="UP000230750">
    <property type="component" value="Unassembled WGS sequence"/>
</dbReference>
<keyword evidence="7 9" id="KW-0472">Membrane</keyword>
<dbReference type="InterPro" id="IPR001245">
    <property type="entry name" value="Ser-Thr/Tyr_kinase_cat_dom"/>
</dbReference>
<comment type="subcellular location">
    <subcellularLocation>
        <location evidence="1">Membrane</location>
    </subcellularLocation>
</comment>
<dbReference type="GO" id="GO:0005886">
    <property type="term" value="C:plasma membrane"/>
    <property type="evidence" value="ECO:0007669"/>
    <property type="project" value="TreeGrafter"/>
</dbReference>
<keyword evidence="8" id="KW-0675">Receptor</keyword>
<dbReference type="InterPro" id="IPR050122">
    <property type="entry name" value="RTK"/>
</dbReference>
<dbReference type="GO" id="GO:0005524">
    <property type="term" value="F:ATP binding"/>
    <property type="evidence" value="ECO:0007669"/>
    <property type="project" value="UniProtKB-KW"/>
</dbReference>
<evidence type="ECO:0000256" key="3">
    <source>
        <dbReference type="ARBA" id="ARBA00022729"/>
    </source>
</evidence>
<keyword evidence="5" id="KW-0067">ATP-binding</keyword>
<name>A0A2G8LJB5_STIJA</name>
<dbReference type="GO" id="GO:0004714">
    <property type="term" value="F:transmembrane receptor protein tyrosine kinase activity"/>
    <property type="evidence" value="ECO:0007669"/>
    <property type="project" value="TreeGrafter"/>
</dbReference>
<dbReference type="SUPFAM" id="SSF56112">
    <property type="entry name" value="Protein kinase-like (PK-like)"/>
    <property type="match status" value="1"/>
</dbReference>
<keyword evidence="4" id="KW-0547">Nucleotide-binding</keyword>
<keyword evidence="3" id="KW-0732">Signal</keyword>
<dbReference type="Pfam" id="PF07714">
    <property type="entry name" value="PK_Tyr_Ser-Thr"/>
    <property type="match status" value="1"/>
</dbReference>
<dbReference type="AlphaFoldDB" id="A0A2G8LJB5"/>
<reference evidence="11 12" key="1">
    <citation type="journal article" date="2017" name="PLoS Biol.">
        <title>The sea cucumber genome provides insights into morphological evolution and visceral regeneration.</title>
        <authorList>
            <person name="Zhang X."/>
            <person name="Sun L."/>
            <person name="Yuan J."/>
            <person name="Sun Y."/>
            <person name="Gao Y."/>
            <person name="Zhang L."/>
            <person name="Li S."/>
            <person name="Dai H."/>
            <person name="Hamel J.F."/>
            <person name="Liu C."/>
            <person name="Yu Y."/>
            <person name="Liu S."/>
            <person name="Lin W."/>
            <person name="Guo K."/>
            <person name="Jin S."/>
            <person name="Xu P."/>
            <person name="Storey K.B."/>
            <person name="Huan P."/>
            <person name="Zhang T."/>
            <person name="Zhou Y."/>
            <person name="Zhang J."/>
            <person name="Lin C."/>
            <person name="Li X."/>
            <person name="Xing L."/>
            <person name="Huo D."/>
            <person name="Sun M."/>
            <person name="Wang L."/>
            <person name="Mercier A."/>
            <person name="Li F."/>
            <person name="Yang H."/>
            <person name="Xiang J."/>
        </authorList>
    </citation>
    <scope>NUCLEOTIDE SEQUENCE [LARGE SCALE GENOMIC DNA]</scope>
    <source>
        <strain evidence="11">Shaxun</strain>
        <tissue evidence="11">Muscle</tissue>
    </source>
</reference>
<evidence type="ECO:0000256" key="7">
    <source>
        <dbReference type="ARBA" id="ARBA00023136"/>
    </source>
</evidence>
<dbReference type="GO" id="GO:0007169">
    <property type="term" value="P:cell surface receptor protein tyrosine kinase signaling pathway"/>
    <property type="evidence" value="ECO:0007669"/>
    <property type="project" value="TreeGrafter"/>
</dbReference>
<gene>
    <name evidence="11" type="ORF">BSL78_02762</name>
</gene>
<accession>A0A2G8LJB5</accession>
<dbReference type="EMBL" id="MRZV01000060">
    <property type="protein sequence ID" value="PIK60331.1"/>
    <property type="molecule type" value="Genomic_DNA"/>
</dbReference>